<dbReference type="RefSeq" id="XP_016216242.1">
    <property type="nucleotide sequence ID" value="XM_016355936.1"/>
</dbReference>
<protein>
    <recommendedName>
        <fullName evidence="4 7">Peroxisomal membrane protein PEX14</fullName>
    </recommendedName>
    <alternativeName>
        <fullName evidence="5 7">Peroxin-14</fullName>
    </alternativeName>
</protein>
<evidence type="ECO:0000256" key="6">
    <source>
        <dbReference type="ARBA" id="ARBA00046271"/>
    </source>
</evidence>
<evidence type="ECO:0000313" key="10">
    <source>
        <dbReference type="EMBL" id="KIW06373.1"/>
    </source>
</evidence>
<dbReference type="Proteomes" id="UP000053259">
    <property type="component" value="Unassembled WGS sequence"/>
</dbReference>
<keyword evidence="11" id="KW-1185">Reference proteome</keyword>
<dbReference type="GO" id="GO:1990429">
    <property type="term" value="C:peroxisomal importomer complex"/>
    <property type="evidence" value="ECO:0007669"/>
    <property type="project" value="TreeGrafter"/>
</dbReference>
<dbReference type="InterPro" id="IPR006785">
    <property type="entry name" value="Pex14_N"/>
</dbReference>
<dbReference type="Pfam" id="PF04695">
    <property type="entry name" value="Pex14_N"/>
    <property type="match status" value="1"/>
</dbReference>
<dbReference type="GO" id="GO:0005778">
    <property type="term" value="C:peroxisomal membrane"/>
    <property type="evidence" value="ECO:0007669"/>
    <property type="project" value="UniProtKB-SubCell"/>
</dbReference>
<proteinExistence type="inferred from homology"/>
<evidence type="ECO:0000256" key="8">
    <source>
        <dbReference type="SAM" id="MobiDB-lite"/>
    </source>
</evidence>
<dbReference type="OrthoDB" id="441517at2759"/>
<feature type="compositionally biased region" description="Basic and acidic residues" evidence="8">
    <location>
        <begin position="58"/>
        <end position="72"/>
    </location>
</feature>
<keyword evidence="7" id="KW-0653">Protein transport</keyword>
<evidence type="ECO:0000256" key="4">
    <source>
        <dbReference type="ARBA" id="ARBA00029502"/>
    </source>
</evidence>
<evidence type="ECO:0000256" key="3">
    <source>
        <dbReference type="ARBA" id="ARBA00023140"/>
    </source>
</evidence>
<organism evidence="10 11">
    <name type="scientific">Verruconis gallopava</name>
    <dbReference type="NCBI Taxonomy" id="253628"/>
    <lineage>
        <taxon>Eukaryota</taxon>
        <taxon>Fungi</taxon>
        <taxon>Dikarya</taxon>
        <taxon>Ascomycota</taxon>
        <taxon>Pezizomycotina</taxon>
        <taxon>Dothideomycetes</taxon>
        <taxon>Pleosporomycetidae</taxon>
        <taxon>Venturiales</taxon>
        <taxon>Sympoventuriaceae</taxon>
        <taxon>Verruconis</taxon>
    </lineage>
</organism>
<gene>
    <name evidence="10" type="ORF">PV09_02829</name>
</gene>
<keyword evidence="2" id="KW-0811">Translocation</keyword>
<evidence type="ECO:0000256" key="5">
    <source>
        <dbReference type="ARBA" id="ARBA00029691"/>
    </source>
</evidence>
<comment type="subcellular location">
    <subcellularLocation>
        <location evidence="6 7">Peroxisome membrane</location>
    </subcellularLocation>
</comment>
<feature type="compositionally biased region" description="Low complexity" evidence="8">
    <location>
        <begin position="101"/>
        <end position="119"/>
    </location>
</feature>
<dbReference type="PANTHER" id="PTHR23058:SF5">
    <property type="entry name" value="PEROXISOMAL MEMBRANE PROTEIN PEX14"/>
    <property type="match status" value="1"/>
</dbReference>
<evidence type="ECO:0000256" key="7">
    <source>
        <dbReference type="RuleBase" id="RU367032"/>
    </source>
</evidence>
<dbReference type="HOGENOM" id="CLU_044743_0_0_1"/>
<comment type="similarity">
    <text evidence="1 7">Belongs to the peroxin-14 family.</text>
</comment>
<evidence type="ECO:0000259" key="9">
    <source>
        <dbReference type="Pfam" id="PF04695"/>
    </source>
</evidence>
<name>A0A0D2AHH9_9PEZI</name>
<dbReference type="AlphaFoldDB" id="A0A0D2AHH9"/>
<comment type="function">
    <text evidence="7">Component of the PEX13-PEX14 docking complex, a translocon channel that specifically mediates the import of peroxisomal cargo proteins bound to PEX5 receptor. The PEX13-PEX14 docking complex forms a large import pore which can be opened to a diameter of about 9 nm. Mechanistically, PEX5 receptor along with cargo proteins associates with the PEX14 subunit of the PEX13-PEX14 docking complex in the cytosol, leading to the insertion of the receptor into the organelle membrane with the concomitant translocation of the cargo into the peroxisome matrix.</text>
</comment>
<dbReference type="InterPro" id="IPR036388">
    <property type="entry name" value="WH-like_DNA-bd_sf"/>
</dbReference>
<feature type="compositionally biased region" description="Basic and acidic residues" evidence="8">
    <location>
        <begin position="261"/>
        <end position="271"/>
    </location>
</feature>
<evidence type="ECO:0000313" key="11">
    <source>
        <dbReference type="Proteomes" id="UP000053259"/>
    </source>
</evidence>
<dbReference type="Gene3D" id="1.10.10.10">
    <property type="entry name" value="Winged helix-like DNA-binding domain superfamily/Winged helix DNA-binding domain"/>
    <property type="match status" value="1"/>
</dbReference>
<dbReference type="PANTHER" id="PTHR23058">
    <property type="entry name" value="PEROXISOMAL MEMBRANE PROTEIN PEX14"/>
    <property type="match status" value="1"/>
</dbReference>
<feature type="compositionally biased region" description="Basic and acidic residues" evidence="8">
    <location>
        <begin position="35"/>
        <end position="47"/>
    </location>
</feature>
<dbReference type="GO" id="GO:0005102">
    <property type="term" value="F:signaling receptor binding"/>
    <property type="evidence" value="ECO:0007669"/>
    <property type="project" value="TreeGrafter"/>
</dbReference>
<dbReference type="InterPro" id="IPR025655">
    <property type="entry name" value="PEX14"/>
</dbReference>
<evidence type="ECO:0000256" key="2">
    <source>
        <dbReference type="ARBA" id="ARBA00023010"/>
    </source>
</evidence>
<feature type="region of interest" description="Disordered" evidence="8">
    <location>
        <begin position="198"/>
        <end position="271"/>
    </location>
</feature>
<dbReference type="InParanoid" id="A0A0D2AHH9"/>
<dbReference type="EMBL" id="KN847535">
    <property type="protein sequence ID" value="KIW06373.1"/>
    <property type="molecule type" value="Genomic_DNA"/>
</dbReference>
<accession>A0A0D2AHH9</accession>
<reference evidence="10 11" key="1">
    <citation type="submission" date="2015-01" db="EMBL/GenBank/DDBJ databases">
        <title>The Genome Sequence of Ochroconis gallopava CBS43764.</title>
        <authorList>
            <consortium name="The Broad Institute Genomics Platform"/>
            <person name="Cuomo C."/>
            <person name="de Hoog S."/>
            <person name="Gorbushina A."/>
            <person name="Stielow B."/>
            <person name="Teixiera M."/>
            <person name="Abouelleil A."/>
            <person name="Chapman S.B."/>
            <person name="Priest M."/>
            <person name="Young S.K."/>
            <person name="Wortman J."/>
            <person name="Nusbaum C."/>
            <person name="Birren B."/>
        </authorList>
    </citation>
    <scope>NUCLEOTIDE SEQUENCE [LARGE SCALE GENOMIC DNA]</scope>
    <source>
        <strain evidence="10 11">CBS 43764</strain>
    </source>
</reference>
<dbReference type="VEuPathDB" id="FungiDB:PV09_02829"/>
<keyword evidence="7" id="KW-0472">Membrane</keyword>
<feature type="region of interest" description="Disordered" evidence="8">
    <location>
        <begin position="1"/>
        <end position="72"/>
    </location>
</feature>
<feature type="region of interest" description="Disordered" evidence="8">
    <location>
        <begin position="101"/>
        <end position="120"/>
    </location>
</feature>
<sequence length="368" mass="40052">MAPSDKAAAIPAWQRATSLPGAEDVKAAPEPQPKGADEKEPTHETSRSEASNSEDDMNALREQARKFLSDPSIKDASRERKVAFLESKGLKKEEIELLLSSQPAPGQQPATSSAPAQPARDVPPVVTYPEFLVQPQEPPPLVTKSLIWNTAYAAAGLYGTLYALSKYIINPMQAQLSDARHEFFTHSTNQLDAMNSKLSSLVSTVPPSRPGTALKMSRDDVDDASQTSDPTELFHRDFGTQTSPSLSRRNSLTSAAGADDDATKPSPTERAEAKLKSISAHLRELTASSEEMTDKDDVSKQLSELIAKLNEMAYANSSYYKFNPGVAGYGWASAEKAQDDEIERLVKDIKALKGKFLGVRNFPRAGMR</sequence>
<keyword evidence="7" id="KW-0813">Transport</keyword>
<feature type="compositionally biased region" description="Polar residues" evidence="8">
    <location>
        <begin position="239"/>
        <end position="254"/>
    </location>
</feature>
<feature type="domain" description="Peroxisome membrane anchor protein Pex14p N-terminal" evidence="9">
    <location>
        <begin position="62"/>
        <end position="100"/>
    </location>
</feature>
<dbReference type="GO" id="GO:0016560">
    <property type="term" value="P:protein import into peroxisome matrix, docking"/>
    <property type="evidence" value="ECO:0007669"/>
    <property type="project" value="UniProtKB-UniRule"/>
</dbReference>
<dbReference type="GeneID" id="27310802"/>
<keyword evidence="3 7" id="KW-0576">Peroxisome</keyword>
<evidence type="ECO:0000256" key="1">
    <source>
        <dbReference type="ARBA" id="ARBA00005443"/>
    </source>
</evidence>